<keyword evidence="2 3" id="KW-0717">Septation</keyword>
<comment type="subcellular location">
    <subcellularLocation>
        <location evidence="3">Cytoplasm</location>
    </subcellularLocation>
    <text evidence="3">Localizes to the septum at mid-cell, in a FtsZ-like pattern.</text>
</comment>
<comment type="subunit">
    <text evidence="3">Homodimer. The ends of the coiled-coil dimer bind to each other, forming polymers. Interacts with FtsZ.</text>
</comment>
<proteinExistence type="inferred from homology"/>
<evidence type="ECO:0000313" key="4">
    <source>
        <dbReference type="EMBL" id="GAA4649242.1"/>
    </source>
</evidence>
<dbReference type="Pfam" id="PF06005">
    <property type="entry name" value="ZapB"/>
    <property type="match status" value="1"/>
</dbReference>
<evidence type="ECO:0000313" key="5">
    <source>
        <dbReference type="Proteomes" id="UP001500604"/>
    </source>
</evidence>
<evidence type="ECO:0000256" key="1">
    <source>
        <dbReference type="ARBA" id="ARBA00023054"/>
    </source>
</evidence>
<keyword evidence="3" id="KW-0131">Cell cycle</keyword>
<feature type="coiled-coil region" evidence="3">
    <location>
        <begin position="13"/>
        <end position="68"/>
    </location>
</feature>
<dbReference type="InterPro" id="IPR009252">
    <property type="entry name" value="Cell_div_ZapB"/>
</dbReference>
<reference evidence="5" key="1">
    <citation type="journal article" date="2019" name="Int. J. Syst. Evol. Microbiol.">
        <title>The Global Catalogue of Microorganisms (GCM) 10K type strain sequencing project: providing services to taxonomists for standard genome sequencing and annotation.</title>
        <authorList>
            <consortium name="The Broad Institute Genomics Platform"/>
            <consortium name="The Broad Institute Genome Sequencing Center for Infectious Disease"/>
            <person name="Wu L."/>
            <person name="Ma J."/>
        </authorList>
    </citation>
    <scope>NUCLEOTIDE SEQUENCE [LARGE SCALE GENOMIC DNA]</scope>
    <source>
        <strain evidence="5">JCM 17805</strain>
    </source>
</reference>
<dbReference type="Proteomes" id="UP001500604">
    <property type="component" value="Unassembled WGS sequence"/>
</dbReference>
<comment type="caution">
    <text evidence="4">The sequence shown here is derived from an EMBL/GenBank/DDBJ whole genome shotgun (WGS) entry which is preliminary data.</text>
</comment>
<protein>
    <recommendedName>
        <fullName evidence="3">Cell division protein ZapB</fullName>
    </recommendedName>
</protein>
<dbReference type="EMBL" id="BAABFL010000127">
    <property type="protein sequence ID" value="GAA4649242.1"/>
    <property type="molecule type" value="Genomic_DNA"/>
</dbReference>
<evidence type="ECO:0000256" key="3">
    <source>
        <dbReference type="HAMAP-Rule" id="MF_01196"/>
    </source>
</evidence>
<comment type="similarity">
    <text evidence="3">Belongs to the ZapB family.</text>
</comment>
<dbReference type="Gene3D" id="1.20.5.340">
    <property type="match status" value="1"/>
</dbReference>
<keyword evidence="3 4" id="KW-0132">Cell division</keyword>
<keyword evidence="1 3" id="KW-0175">Coiled coil</keyword>
<sequence>MSIESLGQLESKIQNAIDTIALNKMEVEELREAKTRLEEENAQLKQELQAWTERVSSLIGKLDSLAEEAL</sequence>
<gene>
    <name evidence="3" type="primary">zapB</name>
    <name evidence="4" type="ORF">GCM10023116_15160</name>
</gene>
<keyword evidence="3" id="KW-0963">Cytoplasm</keyword>
<comment type="function">
    <text evidence="3">Non-essential, abundant cell division factor that is required for proper Z-ring formation. It is recruited early to the divisome by direct interaction with FtsZ, stimulating Z-ring assembly and thereby promoting cell division earlier in the cell cycle. Its recruitment to the Z-ring requires functional FtsA or ZipA.</text>
</comment>
<dbReference type="HAMAP" id="MF_01196">
    <property type="entry name" value="ZapB"/>
    <property type="match status" value="1"/>
</dbReference>
<name>A0ABP8V030_9GAMM</name>
<evidence type="ECO:0000256" key="2">
    <source>
        <dbReference type="ARBA" id="ARBA00023210"/>
    </source>
</evidence>
<dbReference type="GO" id="GO:0051301">
    <property type="term" value="P:cell division"/>
    <property type="evidence" value="ECO:0007669"/>
    <property type="project" value="UniProtKB-KW"/>
</dbReference>
<organism evidence="4 5">
    <name type="scientific">Kistimonas scapharcae</name>
    <dbReference type="NCBI Taxonomy" id="1036133"/>
    <lineage>
        <taxon>Bacteria</taxon>
        <taxon>Pseudomonadati</taxon>
        <taxon>Pseudomonadota</taxon>
        <taxon>Gammaproteobacteria</taxon>
        <taxon>Oceanospirillales</taxon>
        <taxon>Endozoicomonadaceae</taxon>
        <taxon>Kistimonas</taxon>
    </lineage>
</organism>
<dbReference type="RefSeq" id="WP_211825265.1">
    <property type="nucleotide sequence ID" value="NZ_BAABFL010000127.1"/>
</dbReference>
<keyword evidence="5" id="KW-1185">Reference proteome</keyword>
<accession>A0ABP8V030</accession>